<accession>A0A6M3XNY1</accession>
<dbReference type="EMBL" id="MT142395">
    <property type="protein sequence ID" value="QJA79785.1"/>
    <property type="molecule type" value="Genomic_DNA"/>
</dbReference>
<gene>
    <name evidence="1" type="ORF">MM415A00828_0007</name>
    <name evidence="2" type="ORF">TM448B01616_0006</name>
</gene>
<sequence>MKVTGRQVMLMYQILQDSVRVNIAGVFSISLEDRLNLVNEIINQQDTILEGV</sequence>
<proteinExistence type="predicted"/>
<evidence type="ECO:0000313" key="1">
    <source>
        <dbReference type="EMBL" id="QJA79785.1"/>
    </source>
</evidence>
<dbReference type="AlphaFoldDB" id="A0A6M3XNY1"/>
<dbReference type="EMBL" id="MT144795">
    <property type="protein sequence ID" value="QJH99526.1"/>
    <property type="molecule type" value="Genomic_DNA"/>
</dbReference>
<organism evidence="2">
    <name type="scientific">viral metagenome</name>
    <dbReference type="NCBI Taxonomy" id="1070528"/>
    <lineage>
        <taxon>unclassified sequences</taxon>
        <taxon>metagenomes</taxon>
        <taxon>organismal metagenomes</taxon>
    </lineage>
</organism>
<protein>
    <submittedName>
        <fullName evidence="2">Uncharacterized protein</fullName>
    </submittedName>
</protein>
<name>A0A6M3XNY1_9ZZZZ</name>
<reference evidence="2" key="1">
    <citation type="submission" date="2020-03" db="EMBL/GenBank/DDBJ databases">
        <title>The deep terrestrial virosphere.</title>
        <authorList>
            <person name="Holmfeldt K."/>
            <person name="Nilsson E."/>
            <person name="Simone D."/>
            <person name="Lopez-Fernandez M."/>
            <person name="Wu X."/>
            <person name="de Brujin I."/>
            <person name="Lundin D."/>
            <person name="Andersson A."/>
            <person name="Bertilsson S."/>
            <person name="Dopson M."/>
        </authorList>
    </citation>
    <scope>NUCLEOTIDE SEQUENCE</scope>
    <source>
        <strain evidence="1">MM415A00828</strain>
        <strain evidence="2">TM448B01616</strain>
    </source>
</reference>
<evidence type="ECO:0000313" key="2">
    <source>
        <dbReference type="EMBL" id="QJH99526.1"/>
    </source>
</evidence>